<gene>
    <name evidence="2" type="ORF">FHU37_000222</name>
</gene>
<dbReference type="Proteomes" id="UP000567795">
    <property type="component" value="Unassembled WGS sequence"/>
</dbReference>
<dbReference type="RefSeq" id="WP_179812357.1">
    <property type="nucleotide sequence ID" value="NZ_JACBZD010000001.1"/>
</dbReference>
<name>A0A852ZLK8_9ACTN</name>
<evidence type="ECO:0000256" key="1">
    <source>
        <dbReference type="SAM" id="MobiDB-lite"/>
    </source>
</evidence>
<feature type="region of interest" description="Disordered" evidence="1">
    <location>
        <begin position="66"/>
        <end position="98"/>
    </location>
</feature>
<evidence type="ECO:0000313" key="3">
    <source>
        <dbReference type="Proteomes" id="UP000567795"/>
    </source>
</evidence>
<dbReference type="AlphaFoldDB" id="A0A852ZLK8"/>
<reference evidence="2 3" key="1">
    <citation type="submission" date="2020-07" db="EMBL/GenBank/DDBJ databases">
        <title>Sequencing the genomes of 1000 actinobacteria strains.</title>
        <authorList>
            <person name="Klenk H.-P."/>
        </authorList>
    </citation>
    <scope>NUCLEOTIDE SEQUENCE [LARGE SCALE GENOMIC DNA]</scope>
    <source>
        <strain evidence="2 3">DSM 42178</strain>
    </source>
</reference>
<organism evidence="2 3">
    <name type="scientific">Allostreptomyces psammosilenae</name>
    <dbReference type="NCBI Taxonomy" id="1892865"/>
    <lineage>
        <taxon>Bacteria</taxon>
        <taxon>Bacillati</taxon>
        <taxon>Actinomycetota</taxon>
        <taxon>Actinomycetes</taxon>
        <taxon>Kitasatosporales</taxon>
        <taxon>Streptomycetaceae</taxon>
        <taxon>Allostreptomyces</taxon>
    </lineage>
</organism>
<accession>A0A852ZLK8</accession>
<proteinExistence type="predicted"/>
<dbReference type="EMBL" id="JACBZD010000001">
    <property type="protein sequence ID" value="NYI03279.1"/>
    <property type="molecule type" value="Genomic_DNA"/>
</dbReference>
<sequence>MPAPRQYTEAARHPLLAGVAGALLVLFALALCSLHGPGAAPAGAWPGPPVTGPVAVAGPIAGPVAVGPTSMGPTTAHHPATAQRSPGPAEAEAERAPAAHAGDALPYLCPLNGDGDGRCGRGGPGGVPATLTSSPAPAGDVARPELPSPGLPAAVTAPPGTDDHPLLAPDRHALQILRV</sequence>
<evidence type="ECO:0000313" key="2">
    <source>
        <dbReference type="EMBL" id="NYI03279.1"/>
    </source>
</evidence>
<protein>
    <submittedName>
        <fullName evidence="2">Uncharacterized protein</fullName>
    </submittedName>
</protein>
<keyword evidence="3" id="KW-1185">Reference proteome</keyword>
<feature type="region of interest" description="Disordered" evidence="1">
    <location>
        <begin position="120"/>
        <end position="147"/>
    </location>
</feature>
<comment type="caution">
    <text evidence="2">The sequence shown here is derived from an EMBL/GenBank/DDBJ whole genome shotgun (WGS) entry which is preliminary data.</text>
</comment>